<dbReference type="InterPro" id="IPR011009">
    <property type="entry name" value="Kinase-like_dom_sf"/>
</dbReference>
<proteinExistence type="predicted"/>
<dbReference type="InterPro" id="IPR015897">
    <property type="entry name" value="CHK_kinase-like"/>
</dbReference>
<dbReference type="PANTHER" id="PTHR23020:SF41">
    <property type="entry name" value="AMINOGLYCOSIDE PHOSPHOTRANSFERASE DOMAIN-CONTAINING PROTEIN"/>
    <property type="match status" value="1"/>
</dbReference>
<dbReference type="SUPFAM" id="SSF56112">
    <property type="entry name" value="Protein kinase-like (PK-like)"/>
    <property type="match status" value="1"/>
</dbReference>
<dbReference type="Proteomes" id="UP000230233">
    <property type="component" value="Chromosome III"/>
</dbReference>
<comment type="caution">
    <text evidence="2">The sequence shown here is derived from an EMBL/GenBank/DDBJ whole genome shotgun (WGS) entry which is preliminary data.</text>
</comment>
<evidence type="ECO:0000313" key="3">
    <source>
        <dbReference type="Proteomes" id="UP000230233"/>
    </source>
</evidence>
<name>A0A2G5US62_9PELO</name>
<keyword evidence="3" id="KW-1185">Reference proteome</keyword>
<sequence>MSEVAEVVPKIVKFIFKDVPDPFENFNIVIKPLENSRSFWSECYQILVTPKSEKYSDKIISPLFVKIPRISAVNLACDPDNAEENTKILIALTEDFKNAEFPGFPIPRFYYGESLENEEMAGLVCEDFSGIGASIDFVPGFNDSQTLQLMSALAQFHAKTIKDGIPLEKYNNDLYDAAWMRMLYNDTLDFETLCPEKLSGRIQAVKHAFDDDSVQNSDNLNSKRNMPFVICHNDLNTSNVLWNKTTGNVFFIYSRYSKIQFFQIQAFIDFQHISKGAVTFDIIRIFCLGLSVKDRKENTERYLHKYYDVFQNQFSSDSIPFTFEQLLQSYSDHFNFVNATSLFSLSYYYKMYKDTTLDPEDDPKEKEEKAEEILRRAIGILDDIQSI</sequence>
<dbReference type="SMART" id="SM00587">
    <property type="entry name" value="CHK"/>
    <property type="match status" value="1"/>
</dbReference>
<reference evidence="3" key="1">
    <citation type="submission" date="2017-10" db="EMBL/GenBank/DDBJ databases">
        <title>Rapid genome shrinkage in a self-fertile nematode reveals novel sperm competition proteins.</title>
        <authorList>
            <person name="Yin D."/>
            <person name="Schwarz E.M."/>
            <person name="Thomas C.G."/>
            <person name="Felde R.L."/>
            <person name="Korf I.F."/>
            <person name="Cutter A.D."/>
            <person name="Schartner C.M."/>
            <person name="Ralston E.J."/>
            <person name="Meyer B.J."/>
            <person name="Haag E.S."/>
        </authorList>
    </citation>
    <scope>NUCLEOTIDE SEQUENCE [LARGE SCALE GENOMIC DNA]</scope>
    <source>
        <strain evidence="3">JU1422</strain>
    </source>
</reference>
<dbReference type="InterPro" id="IPR052961">
    <property type="entry name" value="Oxido-Kinase-like_Enzymes"/>
</dbReference>
<organism evidence="2 3">
    <name type="scientific">Caenorhabditis nigoni</name>
    <dbReference type="NCBI Taxonomy" id="1611254"/>
    <lineage>
        <taxon>Eukaryota</taxon>
        <taxon>Metazoa</taxon>
        <taxon>Ecdysozoa</taxon>
        <taxon>Nematoda</taxon>
        <taxon>Chromadorea</taxon>
        <taxon>Rhabditida</taxon>
        <taxon>Rhabditina</taxon>
        <taxon>Rhabditomorpha</taxon>
        <taxon>Rhabditoidea</taxon>
        <taxon>Rhabditidae</taxon>
        <taxon>Peloderinae</taxon>
        <taxon>Caenorhabditis</taxon>
    </lineage>
</organism>
<dbReference type="InterPro" id="IPR012877">
    <property type="entry name" value="Dhs-27"/>
</dbReference>
<protein>
    <recommendedName>
        <fullName evidence="1">CHK kinase-like domain-containing protein</fullName>
    </recommendedName>
</protein>
<evidence type="ECO:0000259" key="1">
    <source>
        <dbReference type="SMART" id="SM00587"/>
    </source>
</evidence>
<dbReference type="OrthoDB" id="5914377at2759"/>
<dbReference type="AlphaFoldDB" id="A0A2G5US62"/>
<dbReference type="Gene3D" id="3.90.1200.10">
    <property type="match status" value="1"/>
</dbReference>
<dbReference type="Pfam" id="PF07914">
    <property type="entry name" value="DUF1679"/>
    <property type="match status" value="1"/>
</dbReference>
<feature type="domain" description="CHK kinase-like" evidence="1">
    <location>
        <begin position="123"/>
        <end position="316"/>
    </location>
</feature>
<dbReference type="PANTHER" id="PTHR23020">
    <property type="entry name" value="UNCHARACTERIZED NUCLEAR HORMONE RECEPTOR-RELATED"/>
    <property type="match status" value="1"/>
</dbReference>
<dbReference type="EMBL" id="PDUG01000003">
    <property type="protein sequence ID" value="PIC42359.1"/>
    <property type="molecule type" value="Genomic_DNA"/>
</dbReference>
<evidence type="ECO:0000313" key="2">
    <source>
        <dbReference type="EMBL" id="PIC42359.1"/>
    </source>
</evidence>
<accession>A0A2G5US62</accession>
<gene>
    <name evidence="2" type="primary">Cni-D1044.1</name>
    <name evidence="2" type="synonym">Cnig_chr_III.g9464</name>
    <name evidence="2" type="ORF">B9Z55_009464</name>
</gene>